<dbReference type="GO" id="GO:0005948">
    <property type="term" value="C:acetolactate synthase complex"/>
    <property type="evidence" value="ECO:0007669"/>
    <property type="project" value="TreeGrafter"/>
</dbReference>
<dbReference type="Pfam" id="PF02775">
    <property type="entry name" value="TPP_enzyme_C"/>
    <property type="match status" value="1"/>
</dbReference>
<evidence type="ECO:0000259" key="6">
    <source>
        <dbReference type="Pfam" id="PF02775"/>
    </source>
</evidence>
<dbReference type="NCBIfam" id="NF006187">
    <property type="entry name" value="PRK08322.1"/>
    <property type="match status" value="1"/>
</dbReference>
<dbReference type="NCBIfam" id="NF006378">
    <property type="entry name" value="PRK08617.1"/>
    <property type="match status" value="1"/>
</dbReference>
<reference evidence="8" key="1">
    <citation type="submission" date="2023-03" db="EMBL/GenBank/DDBJ databases">
        <authorList>
            <person name="Steffen K."/>
            <person name="Cardenas P."/>
        </authorList>
    </citation>
    <scope>NUCLEOTIDE SEQUENCE</scope>
</reference>
<feature type="domain" description="Thiamine pyrophosphate enzyme N-terminal TPP-binding" evidence="7">
    <location>
        <begin position="1"/>
        <end position="115"/>
    </location>
</feature>
<dbReference type="GO" id="GO:0003984">
    <property type="term" value="F:acetolactate synthase activity"/>
    <property type="evidence" value="ECO:0007669"/>
    <property type="project" value="TreeGrafter"/>
</dbReference>
<dbReference type="SUPFAM" id="SSF52467">
    <property type="entry name" value="DHS-like NAD/FAD-binding domain"/>
    <property type="match status" value="1"/>
</dbReference>
<dbReference type="InterPro" id="IPR012000">
    <property type="entry name" value="Thiamin_PyroP_enz_cen_dom"/>
</dbReference>
<dbReference type="Pfam" id="PF00205">
    <property type="entry name" value="TPP_enzyme_M"/>
    <property type="match status" value="1"/>
</dbReference>
<comment type="caution">
    <text evidence="8">The sequence shown here is derived from an EMBL/GenBank/DDBJ whole genome shotgun (WGS) entry which is preliminary data.</text>
</comment>
<dbReference type="AlphaFoldDB" id="A0AA35T4L9"/>
<accession>A0AA35T4L9</accession>
<comment type="similarity">
    <text evidence="1 4">Belongs to the TPP enzyme family.</text>
</comment>
<dbReference type="CDD" id="cd07035">
    <property type="entry name" value="TPP_PYR_POX_like"/>
    <property type="match status" value="1"/>
</dbReference>
<dbReference type="GO" id="GO:0050660">
    <property type="term" value="F:flavin adenine dinucleotide binding"/>
    <property type="evidence" value="ECO:0007669"/>
    <property type="project" value="TreeGrafter"/>
</dbReference>
<gene>
    <name evidence="8" type="ORF">GBAR_LOCUS22881</name>
</gene>
<evidence type="ECO:0000256" key="4">
    <source>
        <dbReference type="RuleBase" id="RU362132"/>
    </source>
</evidence>
<protein>
    <submittedName>
        <fullName evidence="8">Probable acetolactate synthase large subunit</fullName>
    </submittedName>
</protein>
<sequence>MKASELIVKCLENENVDYIFGIPGEENLDLMDALLESNIQFIQTRDERGAAFMADVYGRLTGRAGVCLATLGPGAMNLVTGVADANMDRAPLVAITGQASLDRMHKESHQYMDVVSVFKQMTKWNTLLHLPEIIPESISKAFKTATGEKPGATHIDVPEDVAKMEVSAEPMPHDFPSESEPVASCLLRAAQLINEAKQPIILAGNGVVRQGASRILTQFAEMTNIPVAHTFMGKGSIPWTHRLSLLSVGLQANDFVSCGFDRADLVIAIGYDIVEYHPSLWNPERNKKLIHIDTQPSESDASYVTDVEMVGNIRQSLRHLMAQEIYPKDSEYASNTLRKIILDQLDEHRDDTGFPMKPQKILSDVRSVLAEDDILISDVGAHKMWIARMYPCYQPNTCIISNGFASMGIALPGAFVAKLIYPERKCLAICGDGGFLMNSQELETATRMGVPFVTLIFNDEAYGLIEWKQMNNFGRPAHIDFTNPDFVKYAEAFGAKGYRVEGSDELVPILEDAFSQKVPSVIDCPVDYAENLRLTNELGHLTCPI</sequence>
<comment type="catalytic activity">
    <reaction evidence="3">
        <text>2-hydroxyoctadecanoyl-CoA = heptadecanal + formyl-CoA</text>
        <dbReference type="Rhea" id="RHEA:55196"/>
        <dbReference type="ChEBI" id="CHEBI:57376"/>
        <dbReference type="ChEBI" id="CHEBI:74116"/>
        <dbReference type="ChEBI" id="CHEBI:138631"/>
    </reaction>
    <physiologicalReaction direction="left-to-right" evidence="3">
        <dbReference type="Rhea" id="RHEA:55197"/>
    </physiologicalReaction>
</comment>
<dbReference type="FunFam" id="3.40.50.970:FF:000007">
    <property type="entry name" value="Acetolactate synthase"/>
    <property type="match status" value="1"/>
</dbReference>
<dbReference type="PANTHER" id="PTHR18968">
    <property type="entry name" value="THIAMINE PYROPHOSPHATE ENZYMES"/>
    <property type="match status" value="1"/>
</dbReference>
<evidence type="ECO:0000256" key="3">
    <source>
        <dbReference type="ARBA" id="ARBA00048738"/>
    </source>
</evidence>
<dbReference type="InterPro" id="IPR011766">
    <property type="entry name" value="TPP_enzyme_TPP-bd"/>
</dbReference>
<evidence type="ECO:0000256" key="1">
    <source>
        <dbReference type="ARBA" id="ARBA00007812"/>
    </source>
</evidence>
<dbReference type="GO" id="GO:0030976">
    <property type="term" value="F:thiamine pyrophosphate binding"/>
    <property type="evidence" value="ECO:0007669"/>
    <property type="project" value="InterPro"/>
</dbReference>
<dbReference type="Proteomes" id="UP001174909">
    <property type="component" value="Unassembled WGS sequence"/>
</dbReference>
<evidence type="ECO:0000259" key="5">
    <source>
        <dbReference type="Pfam" id="PF00205"/>
    </source>
</evidence>
<dbReference type="CDD" id="cd02010">
    <property type="entry name" value="TPP_ALS"/>
    <property type="match status" value="1"/>
</dbReference>
<dbReference type="Pfam" id="PF02776">
    <property type="entry name" value="TPP_enzyme_N"/>
    <property type="match status" value="1"/>
</dbReference>
<proteinExistence type="inferred from homology"/>
<evidence type="ECO:0000259" key="7">
    <source>
        <dbReference type="Pfam" id="PF02776"/>
    </source>
</evidence>
<evidence type="ECO:0000256" key="2">
    <source>
        <dbReference type="ARBA" id="ARBA00023052"/>
    </source>
</evidence>
<feature type="domain" description="Thiamine pyrophosphate enzyme TPP-binding" evidence="6">
    <location>
        <begin position="378"/>
        <end position="524"/>
    </location>
</feature>
<dbReference type="InterPro" id="IPR045229">
    <property type="entry name" value="TPP_enz"/>
</dbReference>
<evidence type="ECO:0000313" key="8">
    <source>
        <dbReference type="EMBL" id="CAI8041159.1"/>
    </source>
</evidence>
<dbReference type="Gene3D" id="3.40.50.970">
    <property type="match status" value="2"/>
</dbReference>
<keyword evidence="9" id="KW-1185">Reference proteome</keyword>
<feature type="domain" description="Thiamine pyrophosphate enzyme central" evidence="5">
    <location>
        <begin position="188"/>
        <end position="320"/>
    </location>
</feature>
<dbReference type="GO" id="GO:0009099">
    <property type="term" value="P:L-valine biosynthetic process"/>
    <property type="evidence" value="ECO:0007669"/>
    <property type="project" value="TreeGrafter"/>
</dbReference>
<dbReference type="InterPro" id="IPR029061">
    <property type="entry name" value="THDP-binding"/>
</dbReference>
<organism evidence="8 9">
    <name type="scientific">Geodia barretti</name>
    <name type="common">Barrett's horny sponge</name>
    <dbReference type="NCBI Taxonomy" id="519541"/>
    <lineage>
        <taxon>Eukaryota</taxon>
        <taxon>Metazoa</taxon>
        <taxon>Porifera</taxon>
        <taxon>Demospongiae</taxon>
        <taxon>Heteroscleromorpha</taxon>
        <taxon>Tetractinellida</taxon>
        <taxon>Astrophorina</taxon>
        <taxon>Geodiidae</taxon>
        <taxon>Geodia</taxon>
    </lineage>
</organism>
<dbReference type="InterPro" id="IPR012001">
    <property type="entry name" value="Thiamin_PyroP_enz_TPP-bd_dom"/>
</dbReference>
<dbReference type="Gene3D" id="3.40.50.1220">
    <property type="entry name" value="TPP-binding domain"/>
    <property type="match status" value="1"/>
</dbReference>
<dbReference type="GO" id="GO:0000287">
    <property type="term" value="F:magnesium ion binding"/>
    <property type="evidence" value="ECO:0007669"/>
    <property type="project" value="InterPro"/>
</dbReference>
<name>A0AA35T4L9_GEOBA</name>
<keyword evidence="2 4" id="KW-0786">Thiamine pyrophosphate</keyword>
<evidence type="ECO:0000313" key="9">
    <source>
        <dbReference type="Proteomes" id="UP001174909"/>
    </source>
</evidence>
<dbReference type="PANTHER" id="PTHR18968:SF129">
    <property type="entry name" value="ACETOLACTATE SYNTHASE"/>
    <property type="match status" value="1"/>
</dbReference>
<dbReference type="SUPFAM" id="SSF52518">
    <property type="entry name" value="Thiamin diphosphate-binding fold (THDP-binding)"/>
    <property type="match status" value="2"/>
</dbReference>
<dbReference type="EMBL" id="CASHTH010003165">
    <property type="protein sequence ID" value="CAI8041159.1"/>
    <property type="molecule type" value="Genomic_DNA"/>
</dbReference>
<dbReference type="GO" id="GO:0009097">
    <property type="term" value="P:isoleucine biosynthetic process"/>
    <property type="evidence" value="ECO:0007669"/>
    <property type="project" value="TreeGrafter"/>
</dbReference>
<dbReference type="InterPro" id="IPR029035">
    <property type="entry name" value="DHS-like_NAD/FAD-binding_dom"/>
</dbReference>